<name>A0A1W1EJ53_9ZZZZ</name>
<accession>A0A1W1EJ53</accession>
<dbReference type="Pfam" id="PF01497">
    <property type="entry name" value="Peripla_BP_2"/>
    <property type="match status" value="1"/>
</dbReference>
<dbReference type="PANTHER" id="PTHR30535:SF34">
    <property type="entry name" value="MOLYBDATE-BINDING PROTEIN MOLA"/>
    <property type="match status" value="1"/>
</dbReference>
<evidence type="ECO:0000259" key="2">
    <source>
        <dbReference type="PROSITE" id="PS50983"/>
    </source>
</evidence>
<reference evidence="3" key="1">
    <citation type="submission" date="2016-10" db="EMBL/GenBank/DDBJ databases">
        <authorList>
            <person name="de Groot N.N."/>
        </authorList>
    </citation>
    <scope>NUCLEOTIDE SEQUENCE</scope>
</reference>
<dbReference type="Gene3D" id="3.40.50.1980">
    <property type="entry name" value="Nitrogenase molybdenum iron protein domain"/>
    <property type="match status" value="2"/>
</dbReference>
<proteinExistence type="predicted"/>
<protein>
    <submittedName>
        <fullName evidence="3">Vitamin B12 ABC transporter, B12-binding component BtuF</fullName>
    </submittedName>
</protein>
<dbReference type="AlphaFoldDB" id="A0A1W1EJ53"/>
<dbReference type="SUPFAM" id="SSF53807">
    <property type="entry name" value="Helical backbone' metal receptor"/>
    <property type="match status" value="1"/>
</dbReference>
<dbReference type="PANTHER" id="PTHR30535">
    <property type="entry name" value="VITAMIN B12-BINDING PROTEIN"/>
    <property type="match status" value="1"/>
</dbReference>
<feature type="domain" description="Fe/B12 periplasmic-binding" evidence="2">
    <location>
        <begin position="21"/>
        <end position="271"/>
    </location>
</feature>
<dbReference type="PROSITE" id="PS50983">
    <property type="entry name" value="FE_B12_PBP"/>
    <property type="match status" value="1"/>
</dbReference>
<gene>
    <name evidence="3" type="ORF">MNB_SV-15-551</name>
</gene>
<evidence type="ECO:0000313" key="3">
    <source>
        <dbReference type="EMBL" id="SHO80901.1"/>
    </source>
</evidence>
<keyword evidence="1" id="KW-0732">Signal</keyword>
<dbReference type="InterPro" id="IPR054828">
    <property type="entry name" value="Vit_B12_bind_prot"/>
</dbReference>
<dbReference type="InterPro" id="IPR050902">
    <property type="entry name" value="ABC_Transporter_SBP"/>
</dbReference>
<sequence>MIFKLYLLILISTISISANSRIVALSPVINEIIYALQRDDLIVGNTEYSKYPKASKDKYKVGGFFDVSLEKILYTKPSLVIMQPNNIKLSKRLKLFGIKSQIIKINSLQDIKESILKIGQIVDNSIKAKEIVKNIDKALDSIKNIKKDKKILIVIGEYKNLIKGIFVVGKNLYLNDIIISSGNQNAFKSSRVGQPILNLESIIFSNPDIIIILAHNHKLTLSQIKAPWQKLPINASKNNNIFIIEEEYAGIPSDRLVLFLRDFKNILKKSR</sequence>
<dbReference type="NCBIfam" id="NF038402">
    <property type="entry name" value="TroA_like"/>
    <property type="match status" value="1"/>
</dbReference>
<dbReference type="EMBL" id="FRYL01000021">
    <property type="protein sequence ID" value="SHO80901.1"/>
    <property type="molecule type" value="Genomic_DNA"/>
</dbReference>
<evidence type="ECO:0000256" key="1">
    <source>
        <dbReference type="ARBA" id="ARBA00022729"/>
    </source>
</evidence>
<dbReference type="GO" id="GO:0071281">
    <property type="term" value="P:cellular response to iron ion"/>
    <property type="evidence" value="ECO:0007669"/>
    <property type="project" value="TreeGrafter"/>
</dbReference>
<dbReference type="InterPro" id="IPR002491">
    <property type="entry name" value="ABC_transptr_periplasmic_BD"/>
</dbReference>
<organism evidence="3">
    <name type="scientific">hydrothermal vent metagenome</name>
    <dbReference type="NCBI Taxonomy" id="652676"/>
    <lineage>
        <taxon>unclassified sequences</taxon>
        <taxon>metagenomes</taxon>
        <taxon>ecological metagenomes</taxon>
    </lineage>
</organism>